<evidence type="ECO:0008006" key="3">
    <source>
        <dbReference type="Google" id="ProtNLM"/>
    </source>
</evidence>
<dbReference type="EMBL" id="FZPA01000001">
    <property type="protein sequence ID" value="SNS34328.1"/>
    <property type="molecule type" value="Genomic_DNA"/>
</dbReference>
<dbReference type="AlphaFoldDB" id="A0A239DR01"/>
<sequence>MWLAADDDTQIYILGTMHALPPGTDWDRGKVARAVDRADELVLELAPDQLAEAGKEFQQLAPRQVPLAMAERLPPAALAAYRAFEAGGGAFDADALDDWAVMVLMGQRAAEQAALSPAAGVEAGLTARFQAAGKPVAGLETAHSQLMLFETLDPATQRALLTRAAEDAGSAVADIRALTGAWRRGDTATLEALINEDVDAVPAARKAVITDRNRAWSHWILRRMASPGTVLVAVGAGHLVGKDGVPALLESEGLTVTRVQ</sequence>
<evidence type="ECO:0000313" key="1">
    <source>
        <dbReference type="EMBL" id="SNS34328.1"/>
    </source>
</evidence>
<dbReference type="OrthoDB" id="9806326at2"/>
<gene>
    <name evidence="1" type="ORF">SAMN06295955_101379</name>
</gene>
<dbReference type="InterPro" id="IPR047111">
    <property type="entry name" value="YbaP-like"/>
</dbReference>
<dbReference type="Proteomes" id="UP000198339">
    <property type="component" value="Unassembled WGS sequence"/>
</dbReference>
<reference evidence="1 2" key="1">
    <citation type="submission" date="2017-06" db="EMBL/GenBank/DDBJ databases">
        <authorList>
            <person name="Kim H.J."/>
            <person name="Triplett B.A."/>
        </authorList>
    </citation>
    <scope>NUCLEOTIDE SEQUENCE [LARGE SCALE GENOMIC DNA]</scope>
    <source>
        <strain evidence="1 2">DS15</strain>
    </source>
</reference>
<dbReference type="PANTHER" id="PTHR40590:SF1">
    <property type="entry name" value="CYTOPLASMIC PROTEIN"/>
    <property type="match status" value="1"/>
</dbReference>
<keyword evidence="2" id="KW-1185">Reference proteome</keyword>
<evidence type="ECO:0000313" key="2">
    <source>
        <dbReference type="Proteomes" id="UP000198339"/>
    </source>
</evidence>
<proteinExistence type="predicted"/>
<accession>A0A239DR01</accession>
<organism evidence="1 2">
    <name type="scientific">Sphingopyxis indica</name>
    <dbReference type="NCBI Taxonomy" id="436663"/>
    <lineage>
        <taxon>Bacteria</taxon>
        <taxon>Pseudomonadati</taxon>
        <taxon>Pseudomonadota</taxon>
        <taxon>Alphaproteobacteria</taxon>
        <taxon>Sphingomonadales</taxon>
        <taxon>Sphingomonadaceae</taxon>
        <taxon>Sphingopyxis</taxon>
    </lineage>
</organism>
<dbReference type="Pfam" id="PF01963">
    <property type="entry name" value="TraB_PrgY_gumN"/>
    <property type="match status" value="1"/>
</dbReference>
<dbReference type="CDD" id="cd14789">
    <property type="entry name" value="Tiki"/>
    <property type="match status" value="1"/>
</dbReference>
<name>A0A239DR01_9SPHN</name>
<dbReference type="PANTHER" id="PTHR40590">
    <property type="entry name" value="CYTOPLASMIC PROTEIN-RELATED"/>
    <property type="match status" value="1"/>
</dbReference>
<protein>
    <recommendedName>
        <fullName evidence="3">TraB family protein</fullName>
    </recommendedName>
</protein>
<dbReference type="InterPro" id="IPR002816">
    <property type="entry name" value="TraB/PrgY/GumN_fam"/>
</dbReference>